<sequence length="204" mass="23248">MKASHPQPCPDCKLRYQCVCQYLPSTSAEINIALVIHQNELGRDTNTGHWLGKSFINATTHLWQRTSPCPELVDLIETGDFEVYLLFPKPSSMNIEMLQARQNHNSKKPLFIILDGTWQEVRKMLRQTAWLNNLPAITLTPSNNSVYHLRRNQAKGNLCTLEVGCQLLTELGYNEDATQLLDFLNHYTLAFKADKSGHSLKTNH</sequence>
<dbReference type="EC" id="2.5.1.25" evidence="1"/>
<dbReference type="InterPro" id="IPR005636">
    <property type="entry name" value="DTW"/>
</dbReference>
<name>E3BMP9_9VIBR</name>
<gene>
    <name evidence="6" type="ORF">VIBC2010_05960</name>
</gene>
<accession>E3BMP9</accession>
<dbReference type="InterPro" id="IPR039262">
    <property type="entry name" value="DTWD2/TAPT"/>
</dbReference>
<dbReference type="SMART" id="SM01144">
    <property type="entry name" value="DTW"/>
    <property type="match status" value="1"/>
</dbReference>
<comment type="caution">
    <text evidence="6">The sequence shown here is derived from an EMBL/GenBank/DDBJ whole genome shotgun (WGS) entry which is preliminary data.</text>
</comment>
<evidence type="ECO:0000256" key="1">
    <source>
        <dbReference type="ARBA" id="ARBA00012386"/>
    </source>
</evidence>
<dbReference type="eggNOG" id="COG3148">
    <property type="taxonomic scope" value="Bacteria"/>
</dbReference>
<proteinExistence type="predicted"/>
<dbReference type="PANTHER" id="PTHR21392">
    <property type="entry name" value="TRNA-URIDINE AMINOCARBOXYPROPYLTRANSFERASE 2"/>
    <property type="match status" value="1"/>
</dbReference>
<dbReference type="OrthoDB" id="370626at2"/>
<protein>
    <recommendedName>
        <fullName evidence="1">tRNA-uridine aminocarboxypropyltransferase</fullName>
        <ecNumber evidence="1">2.5.1.25</ecNumber>
    </recommendedName>
</protein>
<evidence type="ECO:0000259" key="5">
    <source>
        <dbReference type="SMART" id="SM01144"/>
    </source>
</evidence>
<dbReference type="STRING" id="796620.VIBC2010_05960"/>
<evidence type="ECO:0000256" key="3">
    <source>
        <dbReference type="ARBA" id="ARBA00022691"/>
    </source>
</evidence>
<evidence type="ECO:0000256" key="2">
    <source>
        <dbReference type="ARBA" id="ARBA00022679"/>
    </source>
</evidence>
<keyword evidence="2" id="KW-0808">Transferase</keyword>
<dbReference type="Proteomes" id="UP000002943">
    <property type="component" value="Unassembled WGS sequence"/>
</dbReference>
<dbReference type="GO" id="GO:0008033">
    <property type="term" value="P:tRNA processing"/>
    <property type="evidence" value="ECO:0007669"/>
    <property type="project" value="UniProtKB-KW"/>
</dbReference>
<reference evidence="6 7" key="1">
    <citation type="journal article" date="2012" name="Int. J. Syst. Evol. Microbiol.">
        <title>Vibrio caribbeanicus sp. nov., isolated from the marine sponge Scleritoderma cyanea.</title>
        <authorList>
            <person name="Hoffmann M."/>
            <person name="Monday S.R."/>
            <person name="Allard M.W."/>
            <person name="Strain E.A."/>
            <person name="Whittaker P."/>
            <person name="Naum M."/>
            <person name="McCarthy P.J."/>
            <person name="Lopez J.V."/>
            <person name="Fischer M."/>
            <person name="Brown E.W."/>
        </authorList>
    </citation>
    <scope>NUCLEOTIDE SEQUENCE [LARGE SCALE GENOMIC DNA]</scope>
    <source>
        <strain evidence="6 7">ATCC BAA-2122</strain>
    </source>
</reference>
<organism evidence="6 7">
    <name type="scientific">Vibrio caribbeanicus ATCC BAA-2122</name>
    <dbReference type="NCBI Taxonomy" id="796620"/>
    <lineage>
        <taxon>Bacteria</taxon>
        <taxon>Pseudomonadati</taxon>
        <taxon>Pseudomonadota</taxon>
        <taxon>Gammaproteobacteria</taxon>
        <taxon>Vibrionales</taxon>
        <taxon>Vibrionaceae</taxon>
        <taxon>Vibrio</taxon>
    </lineage>
</organism>
<dbReference type="EMBL" id="AEIU01000089">
    <property type="protein sequence ID" value="EFP95676.1"/>
    <property type="molecule type" value="Genomic_DNA"/>
</dbReference>
<keyword evidence="3" id="KW-0949">S-adenosyl-L-methionine</keyword>
<dbReference type="AlphaFoldDB" id="E3BMP9"/>
<dbReference type="GO" id="GO:0016432">
    <property type="term" value="F:tRNA-uridine aminocarboxypropyltransferase activity"/>
    <property type="evidence" value="ECO:0007669"/>
    <property type="project" value="UniProtKB-EC"/>
</dbReference>
<dbReference type="Pfam" id="PF03942">
    <property type="entry name" value="DTW"/>
    <property type="match status" value="1"/>
</dbReference>
<feature type="domain" description="DTW" evidence="5">
    <location>
        <begin position="5"/>
        <end position="196"/>
    </location>
</feature>
<evidence type="ECO:0000313" key="6">
    <source>
        <dbReference type="EMBL" id="EFP95676.1"/>
    </source>
</evidence>
<evidence type="ECO:0000256" key="4">
    <source>
        <dbReference type="ARBA" id="ARBA00022694"/>
    </source>
</evidence>
<keyword evidence="4" id="KW-0819">tRNA processing</keyword>
<evidence type="ECO:0000313" key="7">
    <source>
        <dbReference type="Proteomes" id="UP000002943"/>
    </source>
</evidence>
<dbReference type="PANTHER" id="PTHR21392:SF1">
    <property type="entry name" value="TRNA-URIDINE AMINOCARBOXYPROPYLTRANSFERASE"/>
    <property type="match status" value="1"/>
</dbReference>
<keyword evidence="7" id="KW-1185">Reference proteome</keyword>
<dbReference type="RefSeq" id="WP_009602402.1">
    <property type="nucleotide sequence ID" value="NZ_AEIU01000089.1"/>
</dbReference>